<keyword evidence="1" id="KW-0472">Membrane</keyword>
<sequence>MARATQRIILAVATAGFLLGVGLFLGVLAAGAFAPTVSEPVGLRDPERNTLMAWFARGVLVLALAWVVIGMLAARTRLVARPGAAAARASWLAAIRPWRARESTLGVLELDRWLMFAVPLALLIGTRLIEASFVLWMPLVLTAAALIPFAVVLRLFIWRRSPWPAIAAAGGVVVLQCVVELAVIAVAGPEVAWTVVWAAPATSTLVVAVGVALFGWLFIATGWAIEVQIGARRAAGAVLAAFGTGLAVPAVILGFVGIRFAAATAADVELLPAGLARVLDAIALLPGGAPWIAAGAAVVTAAIGVLLARMPEPERLPVP</sequence>
<reference evidence="2" key="1">
    <citation type="submission" date="2015-04" db="EMBL/GenBank/DDBJ databases">
        <title>Complete genome sequence of Microbacterium chocolatum SIT 101, a bacterium enantioselectively hydrolyzing mesomeric diesters.</title>
        <authorList>
            <person name="Li X."/>
            <person name="Xu Y."/>
        </authorList>
    </citation>
    <scope>NUCLEOTIDE SEQUENCE [LARGE SCALE GENOMIC DNA]</scope>
    <source>
        <strain evidence="2">SIT 101</strain>
    </source>
</reference>
<feature type="transmembrane region" description="Helical" evidence="1">
    <location>
        <begin position="282"/>
        <end position="307"/>
    </location>
</feature>
<dbReference type="OrthoDB" id="339499at2"/>
<dbReference type="KEGG" id="mcw:A8L33_06795"/>
<dbReference type="AlphaFoldDB" id="A0A0M8MF23"/>
<keyword evidence="1" id="KW-0812">Transmembrane</keyword>
<feature type="transmembrane region" description="Helical" evidence="1">
    <location>
        <begin position="54"/>
        <end position="74"/>
    </location>
</feature>
<comment type="caution">
    <text evidence="2">The sequence shown here is derived from an EMBL/GenBank/DDBJ whole genome shotgun (WGS) entry which is preliminary data.</text>
</comment>
<dbReference type="EMBL" id="LAVO01000012">
    <property type="protein sequence ID" value="KOS10158.1"/>
    <property type="molecule type" value="Genomic_DNA"/>
</dbReference>
<feature type="transmembrane region" description="Helical" evidence="1">
    <location>
        <begin position="205"/>
        <end position="225"/>
    </location>
</feature>
<protein>
    <submittedName>
        <fullName evidence="2">Uncharacterized protein</fullName>
    </submittedName>
</protein>
<evidence type="ECO:0000256" key="1">
    <source>
        <dbReference type="SAM" id="Phobius"/>
    </source>
</evidence>
<proteinExistence type="predicted"/>
<feature type="transmembrane region" description="Helical" evidence="1">
    <location>
        <begin position="135"/>
        <end position="156"/>
    </location>
</feature>
<dbReference type="Proteomes" id="UP000037737">
    <property type="component" value="Unassembled WGS sequence"/>
</dbReference>
<keyword evidence="3" id="KW-1185">Reference proteome</keyword>
<feature type="transmembrane region" description="Helical" evidence="1">
    <location>
        <begin position="237"/>
        <end position="262"/>
    </location>
</feature>
<feature type="transmembrane region" description="Helical" evidence="1">
    <location>
        <begin position="113"/>
        <end position="129"/>
    </location>
</feature>
<accession>A0A0M8MF23</accession>
<gene>
    <name evidence="2" type="ORF">XI38_11695</name>
</gene>
<dbReference type="PATRIC" id="fig|84292.3.peg.2376"/>
<organism evidence="2 3">
    <name type="scientific">Microbacterium aurantiacum</name>
    <dbReference type="NCBI Taxonomy" id="162393"/>
    <lineage>
        <taxon>Bacteria</taxon>
        <taxon>Bacillati</taxon>
        <taxon>Actinomycetota</taxon>
        <taxon>Actinomycetes</taxon>
        <taxon>Micrococcales</taxon>
        <taxon>Microbacteriaceae</taxon>
        <taxon>Microbacterium</taxon>
    </lineage>
</organism>
<feature type="transmembrane region" description="Helical" evidence="1">
    <location>
        <begin position="163"/>
        <end position="185"/>
    </location>
</feature>
<evidence type="ECO:0000313" key="3">
    <source>
        <dbReference type="Proteomes" id="UP000037737"/>
    </source>
</evidence>
<feature type="transmembrane region" description="Helical" evidence="1">
    <location>
        <begin position="7"/>
        <end position="34"/>
    </location>
</feature>
<keyword evidence="1" id="KW-1133">Transmembrane helix</keyword>
<name>A0A0M8MF23_9MICO</name>
<evidence type="ECO:0000313" key="2">
    <source>
        <dbReference type="EMBL" id="KOS10158.1"/>
    </source>
</evidence>